<dbReference type="GO" id="GO:0043175">
    <property type="term" value="F:RNA polymerase core enzyme binding"/>
    <property type="evidence" value="ECO:0007669"/>
    <property type="project" value="UniProtKB-UniRule"/>
</dbReference>
<evidence type="ECO:0000256" key="10">
    <source>
        <dbReference type="ARBA" id="ARBA00048336"/>
    </source>
</evidence>
<evidence type="ECO:0000256" key="12">
    <source>
        <dbReference type="RuleBase" id="RU367080"/>
    </source>
</evidence>
<comment type="catalytic activity">
    <reaction evidence="9 12">
        <text>O-phospho-L-seryl-[protein] + H2O = L-seryl-[protein] + phosphate</text>
        <dbReference type="Rhea" id="RHEA:20629"/>
        <dbReference type="Rhea" id="RHEA-COMP:9863"/>
        <dbReference type="Rhea" id="RHEA-COMP:11604"/>
        <dbReference type="ChEBI" id="CHEBI:15377"/>
        <dbReference type="ChEBI" id="CHEBI:29999"/>
        <dbReference type="ChEBI" id="CHEBI:43474"/>
        <dbReference type="ChEBI" id="CHEBI:83421"/>
        <dbReference type="EC" id="3.1.3.16"/>
    </reaction>
</comment>
<dbReference type="EC" id="3.1.3.16" evidence="12"/>
<keyword evidence="5 12" id="KW-0378">Hydrolase</keyword>
<gene>
    <name evidence="15" type="primary">rpap2</name>
    <name evidence="15" type="ORF">g.51842</name>
</gene>
<keyword evidence="3 12" id="KW-0479">Metal-binding</keyword>
<dbReference type="PANTHER" id="PTHR14732">
    <property type="entry name" value="RNA POLYMERASE II SUBUNIT B1 CTD PHOSPHATASE RPAP2-RELATED"/>
    <property type="match status" value="1"/>
</dbReference>
<dbReference type="GO" id="GO:0005737">
    <property type="term" value="C:cytoplasm"/>
    <property type="evidence" value="ECO:0007669"/>
    <property type="project" value="TreeGrafter"/>
</dbReference>
<feature type="region of interest" description="Disordered" evidence="13">
    <location>
        <begin position="189"/>
        <end position="224"/>
    </location>
</feature>
<name>A0A146M1S1_LYGHE</name>
<evidence type="ECO:0000256" key="5">
    <source>
        <dbReference type="ARBA" id="ARBA00022801"/>
    </source>
</evidence>
<dbReference type="PROSITE" id="PS51479">
    <property type="entry name" value="ZF_RTR1"/>
    <property type="match status" value="1"/>
</dbReference>
<dbReference type="InterPro" id="IPR039693">
    <property type="entry name" value="Rtr1/RPAP2"/>
</dbReference>
<feature type="compositionally biased region" description="Acidic residues" evidence="13">
    <location>
        <begin position="208"/>
        <end position="224"/>
    </location>
</feature>
<evidence type="ECO:0000256" key="7">
    <source>
        <dbReference type="ARBA" id="ARBA00022912"/>
    </source>
</evidence>
<evidence type="ECO:0000256" key="3">
    <source>
        <dbReference type="ARBA" id="ARBA00022723"/>
    </source>
</evidence>
<evidence type="ECO:0000259" key="14">
    <source>
        <dbReference type="PROSITE" id="PS51479"/>
    </source>
</evidence>
<dbReference type="EMBL" id="GDHC01004878">
    <property type="protein sequence ID" value="JAQ13751.1"/>
    <property type="molecule type" value="Transcribed_RNA"/>
</dbReference>
<evidence type="ECO:0000256" key="11">
    <source>
        <dbReference type="PROSITE-ProRule" id="PRU00812"/>
    </source>
</evidence>
<reference evidence="15" key="1">
    <citation type="journal article" date="2016" name="Gigascience">
        <title>De novo construction of an expanded transcriptome assembly for the western tarnished plant bug, Lygus hesperus.</title>
        <authorList>
            <person name="Tassone E.E."/>
            <person name="Geib S.M."/>
            <person name="Hall B."/>
            <person name="Fabrick J.A."/>
            <person name="Brent C.S."/>
            <person name="Hull J.J."/>
        </authorList>
    </citation>
    <scope>NUCLEOTIDE SEQUENCE</scope>
</reference>
<dbReference type="GO" id="GO:0005634">
    <property type="term" value="C:nucleus"/>
    <property type="evidence" value="ECO:0007669"/>
    <property type="project" value="UniProtKB-SubCell"/>
</dbReference>
<comment type="subcellular location">
    <subcellularLocation>
        <location evidence="1 12">Nucleus</location>
    </subcellularLocation>
</comment>
<dbReference type="AlphaFoldDB" id="A0A146M1S1"/>
<evidence type="ECO:0000256" key="9">
    <source>
        <dbReference type="ARBA" id="ARBA00047761"/>
    </source>
</evidence>
<keyword evidence="7 12" id="KW-0904">Protein phosphatase</keyword>
<dbReference type="GO" id="GO:0008270">
    <property type="term" value="F:zinc ion binding"/>
    <property type="evidence" value="ECO:0007669"/>
    <property type="project" value="UniProtKB-KW"/>
</dbReference>
<feature type="domain" description="RTR1-type" evidence="14">
    <location>
        <begin position="60"/>
        <end position="143"/>
    </location>
</feature>
<comment type="function">
    <text evidence="12">Putative RNA polymerase II subunit B1 C-terminal domain (CTD) phosphatase involved in RNA polymerase II transcription regulation.</text>
</comment>
<keyword evidence="6 12" id="KW-0862">Zinc</keyword>
<keyword evidence="8 12" id="KW-0539">Nucleus</keyword>
<dbReference type="InterPro" id="IPR007308">
    <property type="entry name" value="Rtr1/RPAP2_dom"/>
</dbReference>
<keyword evidence="4 12" id="KW-0863">Zinc-finger</keyword>
<dbReference type="Gene3D" id="1.25.40.820">
    <property type="match status" value="1"/>
</dbReference>
<comment type="similarity">
    <text evidence="2 11 12">Belongs to the RPAP2 family.</text>
</comment>
<dbReference type="InterPro" id="IPR038534">
    <property type="entry name" value="Rtr1/RPAP2_sf"/>
</dbReference>
<dbReference type="Pfam" id="PF04181">
    <property type="entry name" value="RPAP2_Rtr1"/>
    <property type="match status" value="1"/>
</dbReference>
<evidence type="ECO:0000256" key="13">
    <source>
        <dbReference type="SAM" id="MobiDB-lite"/>
    </source>
</evidence>
<evidence type="ECO:0000256" key="6">
    <source>
        <dbReference type="ARBA" id="ARBA00022833"/>
    </source>
</evidence>
<protein>
    <recommendedName>
        <fullName evidence="12">RNA polymerase II subunit B1 CTD phosphatase RPAP2 homolog</fullName>
        <ecNumber evidence="12">3.1.3.16</ecNumber>
    </recommendedName>
</protein>
<sequence>MDSSAAKRKKKVVDAKKRMQNMTKEQIKAAIEKKKECNARAMAIVERLIEPQVETFWLIENLIHINQSHFQDAVEERAITKCCGYPLCDALLRDIPNKQFHISTKQNKVYDITDRKNYCSNLCYRAGIFLKDQLFTSPLWLRDCENRVTYKLYSSAPISGITGQEIDLGNTNPVKFESDDSIENKAAEAEKNRKNLQNTVSDRNRDESDTEIEDEFEDANEELEVSDQITTAAIDGLEDDEFFLSRTAFSEAEHGGSKKSVSDGGYGGGPDTDAKVDEIASGLKAIEVSEAKKTDKRKSGSKESVNKKLKPNLPVGQKIESFVMEWFTLESLTFIYGEEEVKQKFTDFGSPVNEIKFNKLKDSYMYERYEEICRKLNILEIRDRDETAAHAPSKPLPDYDQLKRESKELELKVRSFFKGDVKVGFTVDEGEEGKKKDEVDDNPAVLPLVDRHAVKAVRRRIMLDKLKRTLPDIQSALNLNQFGLSRDIQELVFTLSLSASNIVMKPSEWNLVVIILIRIMTIKNKCLGQAYQSDLTQRRLVNLLMTYNLDVDYLERQVLIINDLELIIRNSQ</sequence>
<comment type="catalytic activity">
    <reaction evidence="10 12">
        <text>O-phospho-L-threonyl-[protein] + H2O = L-threonyl-[protein] + phosphate</text>
        <dbReference type="Rhea" id="RHEA:47004"/>
        <dbReference type="Rhea" id="RHEA-COMP:11060"/>
        <dbReference type="Rhea" id="RHEA-COMP:11605"/>
        <dbReference type="ChEBI" id="CHEBI:15377"/>
        <dbReference type="ChEBI" id="CHEBI:30013"/>
        <dbReference type="ChEBI" id="CHEBI:43474"/>
        <dbReference type="ChEBI" id="CHEBI:61977"/>
        <dbReference type="EC" id="3.1.3.16"/>
    </reaction>
</comment>
<evidence type="ECO:0000256" key="8">
    <source>
        <dbReference type="ARBA" id="ARBA00023242"/>
    </source>
</evidence>
<evidence type="ECO:0000313" key="15">
    <source>
        <dbReference type="EMBL" id="JAQ13751.1"/>
    </source>
</evidence>
<proteinExistence type="inferred from homology"/>
<evidence type="ECO:0000256" key="4">
    <source>
        <dbReference type="ARBA" id="ARBA00022771"/>
    </source>
</evidence>
<evidence type="ECO:0000256" key="2">
    <source>
        <dbReference type="ARBA" id="ARBA00005676"/>
    </source>
</evidence>
<evidence type="ECO:0000256" key="1">
    <source>
        <dbReference type="ARBA" id="ARBA00004123"/>
    </source>
</evidence>
<accession>A0A146M1S1</accession>
<organism evidence="15">
    <name type="scientific">Lygus hesperus</name>
    <name type="common">Western plant bug</name>
    <dbReference type="NCBI Taxonomy" id="30085"/>
    <lineage>
        <taxon>Eukaryota</taxon>
        <taxon>Metazoa</taxon>
        <taxon>Ecdysozoa</taxon>
        <taxon>Arthropoda</taxon>
        <taxon>Hexapoda</taxon>
        <taxon>Insecta</taxon>
        <taxon>Pterygota</taxon>
        <taxon>Neoptera</taxon>
        <taxon>Paraneoptera</taxon>
        <taxon>Hemiptera</taxon>
        <taxon>Heteroptera</taxon>
        <taxon>Panheteroptera</taxon>
        <taxon>Cimicomorpha</taxon>
        <taxon>Miridae</taxon>
        <taxon>Mirini</taxon>
        <taxon>Lygus</taxon>
    </lineage>
</organism>
<dbReference type="PANTHER" id="PTHR14732:SF0">
    <property type="entry name" value="RNA POLYMERASE II SUBUNIT B1 CTD PHOSPHATASE RPAP2-RELATED"/>
    <property type="match status" value="1"/>
</dbReference>
<dbReference type="GO" id="GO:0008420">
    <property type="term" value="F:RNA polymerase II CTD heptapeptide repeat phosphatase activity"/>
    <property type="evidence" value="ECO:0007669"/>
    <property type="project" value="UniProtKB-UniRule"/>
</dbReference>
<feature type="region of interest" description="Disordered" evidence="13">
    <location>
        <begin position="253"/>
        <end position="273"/>
    </location>
</feature>